<keyword evidence="1" id="KW-0472">Membrane</keyword>
<sequence>MVPVATRPSMNLASGEKLWSNIFQQKVPDDQKLAFQKLIQELVEQQKAVQKLWKYVVLFILIGLLALIFFYFLTCWSDYLGLLETKYIIRAEIYESESPTCLMVSVKALGEPSSQMIEKAAGLMGIVAFVMLFKGVRLGWNIWKVREATVSPEDLQNNPIEVLAHTLRKDFLNHIAESGLLC</sequence>
<name>A0A3P7HVU6_STRVU</name>
<feature type="transmembrane region" description="Helical" evidence="1">
    <location>
        <begin position="120"/>
        <end position="136"/>
    </location>
</feature>
<gene>
    <name evidence="2" type="ORF">SVUK_LOCUS69</name>
</gene>
<proteinExistence type="predicted"/>
<evidence type="ECO:0000313" key="2">
    <source>
        <dbReference type="EMBL" id="VDM65071.1"/>
    </source>
</evidence>
<keyword evidence="3" id="KW-1185">Reference proteome</keyword>
<dbReference type="AlphaFoldDB" id="A0A3P7HVU6"/>
<protein>
    <submittedName>
        <fullName evidence="2">Uncharacterized protein</fullName>
    </submittedName>
</protein>
<dbReference type="Proteomes" id="UP000270094">
    <property type="component" value="Unassembled WGS sequence"/>
</dbReference>
<dbReference type="EMBL" id="UYYB01000089">
    <property type="protein sequence ID" value="VDM65071.1"/>
    <property type="molecule type" value="Genomic_DNA"/>
</dbReference>
<evidence type="ECO:0000313" key="3">
    <source>
        <dbReference type="Proteomes" id="UP000270094"/>
    </source>
</evidence>
<organism evidence="2 3">
    <name type="scientific">Strongylus vulgaris</name>
    <name type="common">Blood worm</name>
    <dbReference type="NCBI Taxonomy" id="40348"/>
    <lineage>
        <taxon>Eukaryota</taxon>
        <taxon>Metazoa</taxon>
        <taxon>Ecdysozoa</taxon>
        <taxon>Nematoda</taxon>
        <taxon>Chromadorea</taxon>
        <taxon>Rhabditida</taxon>
        <taxon>Rhabditina</taxon>
        <taxon>Rhabditomorpha</taxon>
        <taxon>Strongyloidea</taxon>
        <taxon>Strongylidae</taxon>
        <taxon>Strongylus</taxon>
    </lineage>
</organism>
<feature type="transmembrane region" description="Helical" evidence="1">
    <location>
        <begin position="52"/>
        <end position="73"/>
    </location>
</feature>
<evidence type="ECO:0000256" key="1">
    <source>
        <dbReference type="SAM" id="Phobius"/>
    </source>
</evidence>
<keyword evidence="1" id="KW-0812">Transmembrane</keyword>
<keyword evidence="1" id="KW-1133">Transmembrane helix</keyword>
<accession>A0A3P7HVU6</accession>
<reference evidence="2 3" key="1">
    <citation type="submission" date="2018-11" db="EMBL/GenBank/DDBJ databases">
        <authorList>
            <consortium name="Pathogen Informatics"/>
        </authorList>
    </citation>
    <scope>NUCLEOTIDE SEQUENCE [LARGE SCALE GENOMIC DNA]</scope>
</reference>
<dbReference type="OrthoDB" id="5825003at2759"/>